<dbReference type="GO" id="GO:0050185">
    <property type="term" value="F:phosphatidylinositol deacylase activity"/>
    <property type="evidence" value="ECO:0007669"/>
    <property type="project" value="TreeGrafter"/>
</dbReference>
<keyword evidence="5 7" id="KW-0472">Membrane</keyword>
<sequence>GGIIAKSIFTNSSFESNHVNTIITLATPHEDPIIPVDYALRRFYSKFATHYSSKAKNLNGLIVASIGGGLRDFQVRSGLTHTDIDGLSVLTTDIPGVWLETDHLCIVWCKEVVLTLVRSLFDLVDPKTRQIYVESRKRRETLEYHLLKASKNKWRNGGKSIKNRPSERKVQFDNNARWREVIMRQMTLRAPEGNTEYYMFQAGENPRHNLLTAIAYYWDAEDWVFACFPSSYKLSVRYCESGKSLTYLTTLLPHSGKMVTLDLAKVYKSGYTHVVFVVPQRLSRKAWLDIDIYAESERHRKIDFTTPIPTTRVGLPIDQGSVMNVYDLVGLDKAWQSFDLTIETSCSGETRRAGFIWFAPPWSNEGVTEALRRNASRTLALQLHRPKPKDRPTLETPKLYFATNPQCNYLVTLKLNIFGVFSQLLRFYGPLIPGVCAAVLLEVLRLQLNSPKDVVPSYFTTILNISLVRLLLLPKLLGTILGLLVRKAVPSEMIVDFAFDAVSKFPFVVSGVLIAMAYGGCGTLALYCGFIFHFVKMFKAYQSLLQNRVKGVTYKVLRVERIAGAEHVGETISEDRKMINFQTTIGLLWFISCCLNTPVLMHWWKYKPSNNDVLSKLLYLARQDSIAQQVSDDNENPEVDIDVNVYDEGEPRNDHADFEEETRKEGNE</sequence>
<evidence type="ECO:0000256" key="5">
    <source>
        <dbReference type="ARBA" id="ARBA00023136"/>
    </source>
</evidence>
<dbReference type="GO" id="GO:0006505">
    <property type="term" value="P:GPI anchor metabolic process"/>
    <property type="evidence" value="ECO:0007669"/>
    <property type="project" value="TreeGrafter"/>
</dbReference>
<feature type="transmembrane region" description="Helical" evidence="7">
    <location>
        <begin position="585"/>
        <end position="604"/>
    </location>
</feature>
<evidence type="ECO:0000256" key="4">
    <source>
        <dbReference type="ARBA" id="ARBA00022989"/>
    </source>
</evidence>
<feature type="transmembrane region" description="Helical" evidence="7">
    <location>
        <begin position="458"/>
        <end position="485"/>
    </location>
</feature>
<dbReference type="EMBL" id="JAVRJZ010000013">
    <property type="protein sequence ID" value="KAK2714464.1"/>
    <property type="molecule type" value="Genomic_DNA"/>
</dbReference>
<evidence type="ECO:0000259" key="8">
    <source>
        <dbReference type="Pfam" id="PF07819"/>
    </source>
</evidence>
<keyword evidence="3" id="KW-0378">Hydrolase</keyword>
<evidence type="ECO:0000256" key="7">
    <source>
        <dbReference type="SAM" id="Phobius"/>
    </source>
</evidence>
<dbReference type="GO" id="GO:0016020">
    <property type="term" value="C:membrane"/>
    <property type="evidence" value="ECO:0007669"/>
    <property type="project" value="GOC"/>
</dbReference>
<dbReference type="GO" id="GO:0005783">
    <property type="term" value="C:endoplasmic reticulum"/>
    <property type="evidence" value="ECO:0007669"/>
    <property type="project" value="TreeGrafter"/>
</dbReference>
<feature type="compositionally biased region" description="Basic and acidic residues" evidence="6">
    <location>
        <begin position="649"/>
        <end position="668"/>
    </location>
</feature>
<feature type="transmembrane region" description="Helical" evidence="7">
    <location>
        <begin position="505"/>
        <end position="535"/>
    </location>
</feature>
<keyword evidence="4 7" id="KW-1133">Transmembrane helix</keyword>
<dbReference type="InterPro" id="IPR012908">
    <property type="entry name" value="PGAP1-ab_dom-like"/>
</dbReference>
<dbReference type="PANTHER" id="PTHR15495">
    <property type="entry name" value="NEGATIVE REGULATOR OF VESICLE FORMATION-RELATED"/>
    <property type="match status" value="1"/>
</dbReference>
<feature type="region of interest" description="Disordered" evidence="6">
    <location>
        <begin position="644"/>
        <end position="668"/>
    </location>
</feature>
<name>A0AA88L6A0_ARTSF</name>
<accession>A0AA88L6A0</accession>
<evidence type="ECO:0000256" key="1">
    <source>
        <dbReference type="ARBA" id="ARBA00004308"/>
    </source>
</evidence>
<dbReference type="GO" id="GO:0006888">
    <property type="term" value="P:endoplasmic reticulum to Golgi vesicle-mediated transport"/>
    <property type="evidence" value="ECO:0007669"/>
    <property type="project" value="TreeGrafter"/>
</dbReference>
<evidence type="ECO:0000313" key="9">
    <source>
        <dbReference type="EMBL" id="KAK2714464.1"/>
    </source>
</evidence>
<dbReference type="Proteomes" id="UP001187531">
    <property type="component" value="Unassembled WGS sequence"/>
</dbReference>
<dbReference type="PANTHER" id="PTHR15495:SF7">
    <property type="entry name" value="GPI INOSITOL-DEACYLASE"/>
    <property type="match status" value="1"/>
</dbReference>
<comment type="subcellular location">
    <subcellularLocation>
        <location evidence="1">Endomembrane system</location>
    </subcellularLocation>
</comment>
<dbReference type="InterPro" id="IPR039529">
    <property type="entry name" value="PGAP1/BST1"/>
</dbReference>
<keyword evidence="2 7" id="KW-0812">Transmembrane</keyword>
<dbReference type="AlphaFoldDB" id="A0AA88L6A0"/>
<gene>
    <name evidence="9" type="ORF">QYM36_008872</name>
</gene>
<evidence type="ECO:0000256" key="6">
    <source>
        <dbReference type="SAM" id="MobiDB-lite"/>
    </source>
</evidence>
<dbReference type="Pfam" id="PF24660">
    <property type="entry name" value="PGAP1_3rd"/>
    <property type="match status" value="1"/>
</dbReference>
<evidence type="ECO:0000313" key="10">
    <source>
        <dbReference type="Proteomes" id="UP001187531"/>
    </source>
</evidence>
<feature type="transmembrane region" description="Helical" evidence="7">
    <location>
        <begin position="427"/>
        <end position="446"/>
    </location>
</feature>
<dbReference type="Pfam" id="PF07819">
    <property type="entry name" value="PGAP1"/>
    <property type="match status" value="1"/>
</dbReference>
<reference evidence="9" key="1">
    <citation type="submission" date="2023-07" db="EMBL/GenBank/DDBJ databases">
        <title>Chromosome-level genome assembly of Artemia franciscana.</title>
        <authorList>
            <person name="Jo E."/>
        </authorList>
    </citation>
    <scope>NUCLEOTIDE SEQUENCE</scope>
    <source>
        <tissue evidence="9">Whole body</tissue>
    </source>
</reference>
<proteinExistence type="predicted"/>
<protein>
    <recommendedName>
        <fullName evidence="8">GPI inositol-deacylase PGAP1-like alpha/beta domain-containing protein</fullName>
    </recommendedName>
</protein>
<evidence type="ECO:0000256" key="3">
    <source>
        <dbReference type="ARBA" id="ARBA00022801"/>
    </source>
</evidence>
<feature type="non-terminal residue" evidence="9">
    <location>
        <position position="668"/>
    </location>
</feature>
<feature type="domain" description="GPI inositol-deacylase PGAP1-like alpha/beta" evidence="8">
    <location>
        <begin position="1"/>
        <end position="122"/>
    </location>
</feature>
<keyword evidence="10" id="KW-1185">Reference proteome</keyword>
<evidence type="ECO:0000256" key="2">
    <source>
        <dbReference type="ARBA" id="ARBA00022692"/>
    </source>
</evidence>
<organism evidence="9 10">
    <name type="scientific">Artemia franciscana</name>
    <name type="common">Brine shrimp</name>
    <name type="synonym">Artemia sanfranciscana</name>
    <dbReference type="NCBI Taxonomy" id="6661"/>
    <lineage>
        <taxon>Eukaryota</taxon>
        <taxon>Metazoa</taxon>
        <taxon>Ecdysozoa</taxon>
        <taxon>Arthropoda</taxon>
        <taxon>Crustacea</taxon>
        <taxon>Branchiopoda</taxon>
        <taxon>Anostraca</taxon>
        <taxon>Artemiidae</taxon>
        <taxon>Artemia</taxon>
    </lineage>
</organism>
<comment type="caution">
    <text evidence="9">The sequence shown here is derived from an EMBL/GenBank/DDBJ whole genome shotgun (WGS) entry which is preliminary data.</text>
</comment>